<feature type="region of interest" description="Disordered" evidence="4">
    <location>
        <begin position="1"/>
        <end position="26"/>
    </location>
</feature>
<accession>A0A9J6E0P6</accession>
<dbReference type="VEuPathDB" id="VectorBase:LOC119168281"/>
<evidence type="ECO:0000313" key="6">
    <source>
        <dbReference type="EMBL" id="KAH8027673.1"/>
    </source>
</evidence>
<name>A0A9J6E0P6_RHIMP</name>
<dbReference type="GO" id="GO:0005615">
    <property type="term" value="C:extracellular space"/>
    <property type="evidence" value="ECO:0007669"/>
    <property type="project" value="InterPro"/>
</dbReference>
<dbReference type="Pfam" id="PF00079">
    <property type="entry name" value="Serpin"/>
    <property type="match status" value="2"/>
</dbReference>
<evidence type="ECO:0000256" key="3">
    <source>
        <dbReference type="RuleBase" id="RU000411"/>
    </source>
</evidence>
<dbReference type="AlphaFoldDB" id="A0A9J6E0P6"/>
<evidence type="ECO:0000259" key="5">
    <source>
        <dbReference type="SMART" id="SM00093"/>
    </source>
</evidence>
<dbReference type="GO" id="GO:0004867">
    <property type="term" value="F:serine-type endopeptidase inhibitor activity"/>
    <property type="evidence" value="ECO:0007669"/>
    <property type="project" value="UniProtKB-KW"/>
</dbReference>
<dbReference type="EMBL" id="JABSTU010000006">
    <property type="protein sequence ID" value="KAH8027673.1"/>
    <property type="molecule type" value="Genomic_DNA"/>
</dbReference>
<proteinExistence type="inferred from homology"/>
<dbReference type="PROSITE" id="PS00284">
    <property type="entry name" value="SERPIN"/>
    <property type="match status" value="1"/>
</dbReference>
<dbReference type="InterPro" id="IPR000215">
    <property type="entry name" value="Serpin_fam"/>
</dbReference>
<comment type="similarity">
    <text evidence="3">Belongs to the serpin family.</text>
</comment>
<dbReference type="SMART" id="SM00093">
    <property type="entry name" value="SERPIN"/>
    <property type="match status" value="1"/>
</dbReference>
<organism evidence="6 7">
    <name type="scientific">Rhipicephalus microplus</name>
    <name type="common">Cattle tick</name>
    <name type="synonym">Boophilus microplus</name>
    <dbReference type="NCBI Taxonomy" id="6941"/>
    <lineage>
        <taxon>Eukaryota</taxon>
        <taxon>Metazoa</taxon>
        <taxon>Ecdysozoa</taxon>
        <taxon>Arthropoda</taxon>
        <taxon>Chelicerata</taxon>
        <taxon>Arachnida</taxon>
        <taxon>Acari</taxon>
        <taxon>Parasitiformes</taxon>
        <taxon>Ixodida</taxon>
        <taxon>Ixodoidea</taxon>
        <taxon>Ixodidae</taxon>
        <taxon>Rhipicephalinae</taxon>
        <taxon>Rhipicephalus</taxon>
        <taxon>Boophilus</taxon>
    </lineage>
</organism>
<dbReference type="Gene3D" id="3.30.497.10">
    <property type="entry name" value="Antithrombin, subunit I, domain 2"/>
    <property type="match status" value="2"/>
</dbReference>
<dbReference type="InterPro" id="IPR042178">
    <property type="entry name" value="Serpin_sf_1"/>
</dbReference>
<evidence type="ECO:0000256" key="1">
    <source>
        <dbReference type="ARBA" id="ARBA00022690"/>
    </source>
</evidence>
<dbReference type="InterPro" id="IPR036186">
    <property type="entry name" value="Serpin_sf"/>
</dbReference>
<keyword evidence="2" id="KW-0722">Serine protease inhibitor</keyword>
<reference evidence="6" key="1">
    <citation type="journal article" date="2020" name="Cell">
        <title>Large-Scale Comparative Analyses of Tick Genomes Elucidate Their Genetic Diversity and Vector Capacities.</title>
        <authorList>
            <consortium name="Tick Genome and Microbiome Consortium (TIGMIC)"/>
            <person name="Jia N."/>
            <person name="Wang J."/>
            <person name="Shi W."/>
            <person name="Du L."/>
            <person name="Sun Y."/>
            <person name="Zhan W."/>
            <person name="Jiang J.F."/>
            <person name="Wang Q."/>
            <person name="Zhang B."/>
            <person name="Ji P."/>
            <person name="Bell-Sakyi L."/>
            <person name="Cui X.M."/>
            <person name="Yuan T.T."/>
            <person name="Jiang B.G."/>
            <person name="Yang W.F."/>
            <person name="Lam T.T."/>
            <person name="Chang Q.C."/>
            <person name="Ding S.J."/>
            <person name="Wang X.J."/>
            <person name="Zhu J.G."/>
            <person name="Ruan X.D."/>
            <person name="Zhao L."/>
            <person name="Wei J.T."/>
            <person name="Ye R.Z."/>
            <person name="Que T.C."/>
            <person name="Du C.H."/>
            <person name="Zhou Y.H."/>
            <person name="Cheng J.X."/>
            <person name="Dai P.F."/>
            <person name="Guo W.B."/>
            <person name="Han X.H."/>
            <person name="Huang E.J."/>
            <person name="Li L.F."/>
            <person name="Wei W."/>
            <person name="Gao Y.C."/>
            <person name="Liu J.Z."/>
            <person name="Shao H.Z."/>
            <person name="Wang X."/>
            <person name="Wang C.C."/>
            <person name="Yang T.C."/>
            <person name="Huo Q.B."/>
            <person name="Li W."/>
            <person name="Chen H.Y."/>
            <person name="Chen S.E."/>
            <person name="Zhou L.G."/>
            <person name="Ni X.B."/>
            <person name="Tian J.H."/>
            <person name="Sheng Y."/>
            <person name="Liu T."/>
            <person name="Pan Y.S."/>
            <person name="Xia L.Y."/>
            <person name="Li J."/>
            <person name="Zhao F."/>
            <person name="Cao W.C."/>
        </authorList>
    </citation>
    <scope>NUCLEOTIDE SEQUENCE</scope>
    <source>
        <strain evidence="6">Rmic-2018</strain>
    </source>
</reference>
<dbReference type="InterPro" id="IPR042185">
    <property type="entry name" value="Serpin_sf_2"/>
</dbReference>
<evidence type="ECO:0000256" key="2">
    <source>
        <dbReference type="ARBA" id="ARBA00022900"/>
    </source>
</evidence>
<dbReference type="PANTHER" id="PTHR11461:SF372">
    <property type="entry name" value="ACCESSORY GLAND PROTEIN ACP76A-RELATED"/>
    <property type="match status" value="1"/>
</dbReference>
<dbReference type="SUPFAM" id="SSF56574">
    <property type="entry name" value="Serpins"/>
    <property type="match status" value="1"/>
</dbReference>
<comment type="caution">
    <text evidence="6">The sequence shown here is derived from an EMBL/GenBank/DDBJ whole genome shotgun (WGS) entry which is preliminary data.</text>
</comment>
<dbReference type="Proteomes" id="UP000821866">
    <property type="component" value="Chromosome 4"/>
</dbReference>
<keyword evidence="1" id="KW-0646">Protease inhibitor</keyword>
<feature type="compositionally biased region" description="Polar residues" evidence="4">
    <location>
        <begin position="17"/>
        <end position="26"/>
    </location>
</feature>
<dbReference type="CDD" id="cd00172">
    <property type="entry name" value="serpin"/>
    <property type="match status" value="1"/>
</dbReference>
<gene>
    <name evidence="6" type="ORF">HPB51_007223</name>
</gene>
<dbReference type="PANTHER" id="PTHR11461">
    <property type="entry name" value="SERINE PROTEASE INHIBITOR, SERPIN"/>
    <property type="match status" value="1"/>
</dbReference>
<dbReference type="InterPro" id="IPR023795">
    <property type="entry name" value="Serpin_CS"/>
</dbReference>
<evidence type="ECO:0000256" key="4">
    <source>
        <dbReference type="SAM" id="MobiDB-lite"/>
    </source>
</evidence>
<dbReference type="Gene3D" id="2.30.39.10">
    <property type="entry name" value="Alpha-1-antitrypsin, domain 1"/>
    <property type="match status" value="1"/>
</dbReference>
<protein>
    <recommendedName>
        <fullName evidence="5">Serpin domain-containing protein</fullName>
    </recommendedName>
</protein>
<evidence type="ECO:0000313" key="7">
    <source>
        <dbReference type="Proteomes" id="UP000821866"/>
    </source>
</evidence>
<reference evidence="6" key="2">
    <citation type="submission" date="2021-09" db="EMBL/GenBank/DDBJ databases">
        <authorList>
            <person name="Jia N."/>
            <person name="Wang J."/>
            <person name="Shi W."/>
            <person name="Du L."/>
            <person name="Sun Y."/>
            <person name="Zhan W."/>
            <person name="Jiang J."/>
            <person name="Wang Q."/>
            <person name="Zhang B."/>
            <person name="Ji P."/>
            <person name="Sakyi L.B."/>
            <person name="Cui X."/>
            <person name="Yuan T."/>
            <person name="Jiang B."/>
            <person name="Yang W."/>
            <person name="Lam T.T.-Y."/>
            <person name="Chang Q."/>
            <person name="Ding S."/>
            <person name="Wang X."/>
            <person name="Zhu J."/>
            <person name="Ruan X."/>
            <person name="Zhao L."/>
            <person name="Wei J."/>
            <person name="Que T."/>
            <person name="Du C."/>
            <person name="Cheng J."/>
            <person name="Dai P."/>
            <person name="Han X."/>
            <person name="Huang E."/>
            <person name="Gao Y."/>
            <person name="Liu J."/>
            <person name="Shao H."/>
            <person name="Ye R."/>
            <person name="Li L."/>
            <person name="Wei W."/>
            <person name="Wang X."/>
            <person name="Wang C."/>
            <person name="Huo Q."/>
            <person name="Li W."/>
            <person name="Guo W."/>
            <person name="Chen H."/>
            <person name="Chen S."/>
            <person name="Zhou L."/>
            <person name="Zhou L."/>
            <person name="Ni X."/>
            <person name="Tian J."/>
            <person name="Zhou Y."/>
            <person name="Sheng Y."/>
            <person name="Liu T."/>
            <person name="Pan Y."/>
            <person name="Xia L."/>
            <person name="Li J."/>
            <person name="Zhao F."/>
            <person name="Cao W."/>
        </authorList>
    </citation>
    <scope>NUCLEOTIDE SEQUENCE</scope>
    <source>
        <strain evidence="6">Rmic-2018</strain>
        <tissue evidence="6">Larvae</tissue>
    </source>
</reference>
<feature type="domain" description="Serpin" evidence="5">
    <location>
        <begin position="38"/>
        <end position="342"/>
    </location>
</feature>
<keyword evidence="7" id="KW-1185">Reference proteome</keyword>
<sequence>MSTGSASPLRNPLGTASPATPGTPNSGRPFCTLTDFGLKLVAHALQEGPDNNVCLSPFGVAVALGMAIVGSSDSTTAQVVHAVGAIDSNNLYRTCERILSMLNGAMPKTKVSLGNRLFVSDDIPLLPEFKETLAETFSVDLGRMNFKENPQAAAQEINAWAAKAQVDMMESCRGALYCRSTRIPCEAIELSYVCRTLSLLIILPDKGVPLSKLVAALSNDVVRRLMKDLKPVQSMAVWLPRFRLQNSYSMVPALKAIGITHLFDDHVVDLSRMTGKSTGLAVDNFVHEALFETSEEGVGEATRPPEPLDASVITFRANRPFLYVLLHHYNHAVVFMGAVCRP</sequence>
<dbReference type="InterPro" id="IPR023796">
    <property type="entry name" value="Serpin_dom"/>
</dbReference>